<comment type="function">
    <text evidence="6">An essential GTPase that binds both GDP and GTP, with rapid nucleotide exchange. Plays a role in 16S rRNA processing and 30S ribosomal subunit biogenesis and possibly also in cell cycle regulation and energy metabolism.</text>
</comment>
<dbReference type="SUPFAM" id="SSF52540">
    <property type="entry name" value="P-loop containing nucleoside triphosphate hydrolases"/>
    <property type="match status" value="1"/>
</dbReference>
<keyword evidence="6" id="KW-0690">Ribosome biogenesis</keyword>
<dbReference type="Gene3D" id="3.40.50.300">
    <property type="entry name" value="P-loop containing nucleotide triphosphate hydrolases"/>
    <property type="match status" value="1"/>
</dbReference>
<feature type="domain" description="Era-type G" evidence="10">
    <location>
        <begin position="3"/>
        <end position="172"/>
    </location>
</feature>
<evidence type="ECO:0000256" key="4">
    <source>
        <dbReference type="ARBA" id="ARBA00022884"/>
    </source>
</evidence>
<dbReference type="InterPro" id="IPR005662">
    <property type="entry name" value="GTPase_Era-like"/>
</dbReference>
<feature type="region of interest" description="G1" evidence="7">
    <location>
        <begin position="11"/>
        <end position="18"/>
    </location>
</feature>
<protein>
    <recommendedName>
        <fullName evidence="2 6">GTPase Era</fullName>
    </recommendedName>
</protein>
<evidence type="ECO:0000256" key="8">
    <source>
        <dbReference type="RuleBase" id="RU003761"/>
    </source>
</evidence>
<comment type="subunit">
    <text evidence="6">Monomer.</text>
</comment>
<comment type="similarity">
    <text evidence="1 6 7 8">Belongs to the TRAFAC class TrmE-Era-EngA-EngB-Septin-like GTPase superfamily. Era GTPase family.</text>
</comment>
<dbReference type="FunFam" id="3.40.50.300:FF:000094">
    <property type="entry name" value="GTPase Era"/>
    <property type="match status" value="1"/>
</dbReference>
<dbReference type="GO" id="GO:0005829">
    <property type="term" value="C:cytosol"/>
    <property type="evidence" value="ECO:0007669"/>
    <property type="project" value="TreeGrafter"/>
</dbReference>
<dbReference type="Pfam" id="PF01926">
    <property type="entry name" value="MMR_HSR1"/>
    <property type="match status" value="1"/>
</dbReference>
<name>A0A0U2XBM7_9BACT</name>
<keyword evidence="5 6" id="KW-0342">GTP-binding</keyword>
<dbReference type="InterPro" id="IPR009019">
    <property type="entry name" value="KH_sf_prok-type"/>
</dbReference>
<dbReference type="InterPro" id="IPR005225">
    <property type="entry name" value="Small_GTP-bd"/>
</dbReference>
<dbReference type="InterPro" id="IPR004044">
    <property type="entry name" value="KH_dom_type_2"/>
</dbReference>
<feature type="region of interest" description="G2" evidence="7">
    <location>
        <begin position="37"/>
        <end position="41"/>
    </location>
</feature>
<keyword evidence="4 6" id="KW-0694">RNA-binding</keyword>
<gene>
    <name evidence="6" type="primary">era</name>
</gene>
<evidence type="ECO:0000259" key="9">
    <source>
        <dbReference type="PROSITE" id="PS50823"/>
    </source>
</evidence>
<dbReference type="InterPro" id="IPR030388">
    <property type="entry name" value="G_ERA_dom"/>
</dbReference>
<dbReference type="GO" id="GO:0043024">
    <property type="term" value="F:ribosomal small subunit binding"/>
    <property type="evidence" value="ECO:0007669"/>
    <property type="project" value="TreeGrafter"/>
</dbReference>
<proteinExistence type="inferred from homology"/>
<feature type="binding site" evidence="6">
    <location>
        <begin position="120"/>
        <end position="123"/>
    </location>
    <ligand>
        <name>GTP</name>
        <dbReference type="ChEBI" id="CHEBI:37565"/>
    </ligand>
</feature>
<accession>A0A0U2XBM7</accession>
<keyword evidence="3 6" id="KW-0547">Nucleotide-binding</keyword>
<reference evidence="11" key="1">
    <citation type="journal article" date="2016" name="ISME J.">
        <title>Functional metagenomic screen reveals new and diverse microbial rhodopsins.</title>
        <authorList>
            <person name="Pushkarev A."/>
            <person name="Beja O."/>
        </authorList>
    </citation>
    <scope>NUCLEOTIDE SEQUENCE</scope>
</reference>
<dbReference type="NCBIfam" id="TIGR00436">
    <property type="entry name" value="era"/>
    <property type="match status" value="1"/>
</dbReference>
<dbReference type="NCBIfam" id="TIGR00231">
    <property type="entry name" value="small_GTP"/>
    <property type="match status" value="1"/>
</dbReference>
<dbReference type="GO" id="GO:0005525">
    <property type="term" value="F:GTP binding"/>
    <property type="evidence" value="ECO:0007669"/>
    <property type="project" value="UniProtKB-UniRule"/>
</dbReference>
<dbReference type="PANTHER" id="PTHR42698">
    <property type="entry name" value="GTPASE ERA"/>
    <property type="match status" value="1"/>
</dbReference>
<feature type="binding site" evidence="6">
    <location>
        <begin position="58"/>
        <end position="62"/>
    </location>
    <ligand>
        <name>GTP</name>
        <dbReference type="ChEBI" id="CHEBI:37565"/>
    </ligand>
</feature>
<dbReference type="InterPro" id="IPR006073">
    <property type="entry name" value="GTP-bd"/>
</dbReference>
<dbReference type="InterPro" id="IPR027417">
    <property type="entry name" value="P-loop_NTPase"/>
</dbReference>
<feature type="region of interest" description="G5" evidence="7">
    <location>
        <begin position="150"/>
        <end position="152"/>
    </location>
</feature>
<dbReference type="PROSITE" id="PS50823">
    <property type="entry name" value="KH_TYPE_2"/>
    <property type="match status" value="1"/>
</dbReference>
<dbReference type="SUPFAM" id="SSF54814">
    <property type="entry name" value="Prokaryotic type KH domain (KH-domain type II)"/>
    <property type="match status" value="1"/>
</dbReference>
<feature type="region of interest" description="G4" evidence="7">
    <location>
        <begin position="120"/>
        <end position="123"/>
    </location>
</feature>
<dbReference type="PRINTS" id="PR00326">
    <property type="entry name" value="GTP1OBG"/>
</dbReference>
<evidence type="ECO:0000256" key="7">
    <source>
        <dbReference type="PROSITE-ProRule" id="PRU01050"/>
    </source>
</evidence>
<dbReference type="CDD" id="cd22534">
    <property type="entry name" value="KH-II_Era"/>
    <property type="match status" value="1"/>
</dbReference>
<evidence type="ECO:0000313" key="11">
    <source>
        <dbReference type="EMBL" id="ALS55934.1"/>
    </source>
</evidence>
<keyword evidence="6" id="KW-0963">Cytoplasm</keyword>
<evidence type="ECO:0000256" key="6">
    <source>
        <dbReference type="HAMAP-Rule" id="MF_00367"/>
    </source>
</evidence>
<feature type="domain" description="KH type-2" evidence="9">
    <location>
        <begin position="203"/>
        <end position="279"/>
    </location>
</feature>
<keyword evidence="6" id="KW-0472">Membrane</keyword>
<dbReference type="Gene3D" id="3.30.300.20">
    <property type="match status" value="1"/>
</dbReference>
<dbReference type="GO" id="GO:0003924">
    <property type="term" value="F:GTPase activity"/>
    <property type="evidence" value="ECO:0007669"/>
    <property type="project" value="UniProtKB-UniRule"/>
</dbReference>
<evidence type="ECO:0000256" key="5">
    <source>
        <dbReference type="ARBA" id="ARBA00023134"/>
    </source>
</evidence>
<dbReference type="GO" id="GO:0005886">
    <property type="term" value="C:plasma membrane"/>
    <property type="evidence" value="ECO:0007669"/>
    <property type="project" value="UniProtKB-SubCell"/>
</dbReference>
<dbReference type="NCBIfam" id="NF000908">
    <property type="entry name" value="PRK00089.1"/>
    <property type="match status" value="1"/>
</dbReference>
<keyword evidence="6" id="KW-1003">Cell membrane</keyword>
<dbReference type="Pfam" id="PF07650">
    <property type="entry name" value="KH_2"/>
    <property type="match status" value="1"/>
</dbReference>
<dbReference type="InterPro" id="IPR015946">
    <property type="entry name" value="KH_dom-like_a/b"/>
</dbReference>
<comment type="subcellular location">
    <subcellularLocation>
        <location evidence="6">Cytoplasm</location>
    </subcellularLocation>
    <subcellularLocation>
        <location evidence="6">Cell membrane</location>
        <topology evidence="6">Peripheral membrane protein</topology>
    </subcellularLocation>
</comment>
<dbReference type="EMBL" id="KT201082">
    <property type="protein sequence ID" value="ALS55934.1"/>
    <property type="molecule type" value="Genomic_DNA"/>
</dbReference>
<keyword evidence="6" id="KW-0699">rRNA-binding</keyword>
<dbReference type="GO" id="GO:0000028">
    <property type="term" value="P:ribosomal small subunit assembly"/>
    <property type="evidence" value="ECO:0007669"/>
    <property type="project" value="TreeGrafter"/>
</dbReference>
<feature type="region of interest" description="G3" evidence="7">
    <location>
        <begin position="58"/>
        <end position="61"/>
    </location>
</feature>
<dbReference type="PANTHER" id="PTHR42698:SF1">
    <property type="entry name" value="GTPASE ERA, MITOCHONDRIAL"/>
    <property type="match status" value="1"/>
</dbReference>
<sequence>MSKFGFISIVGKTNVGKSTLLNKILERKLAITSRKPQTTRNRILGAWNHKDMQAIFLDTPGVHTGHKKVLNKYMNQVAMHALKNVDLILFIVDRDRWGEEEERIIKQLNGSKIPVILVINKIDRIKNKEDLLPTIEKLKAKFDFEEIIPISALKNKNAPKELYEVIINYLPHGQPHYEEDFVTDLSKEFFISEIIREKAINRLGDELPYSISIIIDALKEDKKLLSISATIYVDSKSHKPILLGKKGDMMKSIGTAARKEIQFEYDKKVFLELWVKVKKKWTDDVNWISQLGYDLKKYEN</sequence>
<evidence type="ECO:0000256" key="2">
    <source>
        <dbReference type="ARBA" id="ARBA00020484"/>
    </source>
</evidence>
<dbReference type="PROSITE" id="PS51713">
    <property type="entry name" value="G_ERA"/>
    <property type="match status" value="1"/>
</dbReference>
<feature type="binding site" evidence="6">
    <location>
        <begin position="11"/>
        <end position="18"/>
    </location>
    <ligand>
        <name>GTP</name>
        <dbReference type="ChEBI" id="CHEBI:37565"/>
    </ligand>
</feature>
<dbReference type="AlphaFoldDB" id="A0A0U2XBM7"/>
<evidence type="ECO:0000259" key="10">
    <source>
        <dbReference type="PROSITE" id="PS51713"/>
    </source>
</evidence>
<evidence type="ECO:0000256" key="1">
    <source>
        <dbReference type="ARBA" id="ARBA00007921"/>
    </source>
</evidence>
<organism evidence="11">
    <name type="scientific">uncultured bacterium EIL68H05</name>
    <dbReference type="NCBI Taxonomy" id="1768205"/>
    <lineage>
        <taxon>Bacteria</taxon>
        <taxon>environmental samples</taxon>
    </lineage>
</organism>
<dbReference type="HAMAP" id="MF_00367">
    <property type="entry name" value="GTPase_Era"/>
    <property type="match status" value="1"/>
</dbReference>
<dbReference type="GO" id="GO:0070181">
    <property type="term" value="F:small ribosomal subunit rRNA binding"/>
    <property type="evidence" value="ECO:0007669"/>
    <property type="project" value="UniProtKB-UniRule"/>
</dbReference>
<evidence type="ECO:0000256" key="3">
    <source>
        <dbReference type="ARBA" id="ARBA00022741"/>
    </source>
</evidence>
<dbReference type="CDD" id="cd04163">
    <property type="entry name" value="Era"/>
    <property type="match status" value="1"/>
</dbReference>